<evidence type="ECO:0000256" key="1">
    <source>
        <dbReference type="ARBA" id="ARBA00004651"/>
    </source>
</evidence>
<dbReference type="Proteomes" id="UP001500635">
    <property type="component" value="Unassembled WGS sequence"/>
</dbReference>
<evidence type="ECO:0000313" key="11">
    <source>
        <dbReference type="Proteomes" id="UP001500635"/>
    </source>
</evidence>
<evidence type="ECO:0000256" key="6">
    <source>
        <dbReference type="ARBA" id="ARBA00023136"/>
    </source>
</evidence>
<organism evidence="10 11">
    <name type="scientific">Tsukamurella soli</name>
    <dbReference type="NCBI Taxonomy" id="644556"/>
    <lineage>
        <taxon>Bacteria</taxon>
        <taxon>Bacillati</taxon>
        <taxon>Actinomycetota</taxon>
        <taxon>Actinomycetes</taxon>
        <taxon>Mycobacteriales</taxon>
        <taxon>Tsukamurellaceae</taxon>
        <taxon>Tsukamurella</taxon>
    </lineage>
</organism>
<dbReference type="SUPFAM" id="SSF56317">
    <property type="entry name" value="Carbon-nitrogen hydrolase"/>
    <property type="match status" value="1"/>
</dbReference>
<evidence type="ECO:0000256" key="4">
    <source>
        <dbReference type="ARBA" id="ARBA00022692"/>
    </source>
</evidence>
<comment type="catalytic activity">
    <reaction evidence="8">
        <text>N-terminal S-1,2-diacyl-sn-glyceryl-L-cysteinyl-[lipoprotein] + a glycerophospholipid = N-acyl-S-1,2-diacyl-sn-glyceryl-L-cysteinyl-[lipoprotein] + a 2-acyl-sn-glycero-3-phospholipid + H(+)</text>
        <dbReference type="Rhea" id="RHEA:48228"/>
        <dbReference type="Rhea" id="RHEA-COMP:14681"/>
        <dbReference type="Rhea" id="RHEA-COMP:14684"/>
        <dbReference type="ChEBI" id="CHEBI:15378"/>
        <dbReference type="ChEBI" id="CHEBI:136912"/>
        <dbReference type="ChEBI" id="CHEBI:140656"/>
        <dbReference type="ChEBI" id="CHEBI:140657"/>
        <dbReference type="ChEBI" id="CHEBI:140660"/>
        <dbReference type="EC" id="2.3.1.269"/>
    </reaction>
</comment>
<feature type="transmembrane region" description="Helical" evidence="8">
    <location>
        <begin position="20"/>
        <end position="38"/>
    </location>
</feature>
<dbReference type="InterPro" id="IPR003010">
    <property type="entry name" value="C-N_Hydrolase"/>
</dbReference>
<sequence length="542" mass="57211">MSTPNELRRRTGRLARRWPVAGRTVAALAAGLLLFAAFPPGRNWWAAPLGVAVLVVVVTGRRARAGFWYGFVAGAGFCIPLLVWIDEMVGAAPWLGLAIVCALYYGVFGAVAARVAHVRGGPLWVASAWVTAEWARSSVPFGGFPWGRLAFSQADGPLLPIAHYLGAPGISFAVALVGAGLAALARAAVSGRTLRLHWRIVVAPCLAVLLPLGAAIAALPAVHGSGPGPTVTVAAIQGDVPRLGYNFTTQREAVLDNHLAETQRLAADIAAGRATRPDVVIWPENSSDIPPENVPEAGARISAASVAVGAPILVGTVHWAADGQHYFNSMIMWDARGAGERHDKAILQPFGETMPMRSFFRHFSHYVDYASNFSKGHGDGVVHPGSGPMPRLPIGVATCYEVAFDRAFQQSVAAGAQILTVPTNNATFGHSNMTWQQLGMSRIRAVEFDREVVVAATTGVSALVRPDGVVTAHTATWTPAYLEATVPLRSTRTPASRLGWWVQGVLLVLTAVGLAAGIRHDRGSARAIPPAAKPTPTAEEAT</sequence>
<feature type="domain" description="CN hydrolase" evidence="9">
    <location>
        <begin position="231"/>
        <end position="488"/>
    </location>
</feature>
<comment type="function">
    <text evidence="8">Catalyzes the phospholipid dependent N-acylation of the N-terminal cysteine of apolipoprotein, the last step in lipoprotein maturation.</text>
</comment>
<evidence type="ECO:0000256" key="7">
    <source>
        <dbReference type="ARBA" id="ARBA00023315"/>
    </source>
</evidence>
<evidence type="ECO:0000256" key="5">
    <source>
        <dbReference type="ARBA" id="ARBA00022989"/>
    </source>
</evidence>
<comment type="pathway">
    <text evidence="8">Protein modification; lipoprotein biosynthesis (N-acyl transfer).</text>
</comment>
<dbReference type="InterPro" id="IPR045378">
    <property type="entry name" value="LNT_N"/>
</dbReference>
<comment type="caution">
    <text evidence="10">The sequence shown here is derived from an EMBL/GenBank/DDBJ whole genome shotgun (WGS) entry which is preliminary data.</text>
</comment>
<dbReference type="InterPro" id="IPR036526">
    <property type="entry name" value="C-N_Hydrolase_sf"/>
</dbReference>
<dbReference type="Pfam" id="PF00795">
    <property type="entry name" value="CN_hydrolase"/>
    <property type="match status" value="1"/>
</dbReference>
<dbReference type="EMBL" id="BAABFR010000004">
    <property type="protein sequence ID" value="GAA4384393.1"/>
    <property type="molecule type" value="Genomic_DNA"/>
</dbReference>
<dbReference type="CDD" id="cd07571">
    <property type="entry name" value="ALP_N-acyl_transferase"/>
    <property type="match status" value="1"/>
</dbReference>
<dbReference type="RefSeq" id="WP_344990333.1">
    <property type="nucleotide sequence ID" value="NZ_BAABFR010000004.1"/>
</dbReference>
<feature type="transmembrane region" description="Helical" evidence="8">
    <location>
        <begin position="498"/>
        <end position="518"/>
    </location>
</feature>
<evidence type="ECO:0000256" key="2">
    <source>
        <dbReference type="ARBA" id="ARBA00022475"/>
    </source>
</evidence>
<keyword evidence="4 8" id="KW-0812">Transmembrane</keyword>
<keyword evidence="6 8" id="KW-0472">Membrane</keyword>
<feature type="transmembrane region" description="Helical" evidence="8">
    <location>
        <begin position="196"/>
        <end position="219"/>
    </location>
</feature>
<comment type="subcellular location">
    <subcellularLocation>
        <location evidence="1 8">Cell membrane</location>
        <topology evidence="1 8">Multi-pass membrane protein</topology>
    </subcellularLocation>
</comment>
<dbReference type="NCBIfam" id="TIGR00546">
    <property type="entry name" value="lnt"/>
    <property type="match status" value="1"/>
</dbReference>
<feature type="transmembrane region" description="Helical" evidence="8">
    <location>
        <begin position="44"/>
        <end position="60"/>
    </location>
</feature>
<keyword evidence="3 8" id="KW-0808">Transferase</keyword>
<gene>
    <name evidence="8 10" type="primary">lnt</name>
    <name evidence="10" type="ORF">GCM10023147_04800</name>
</gene>
<feature type="transmembrane region" description="Helical" evidence="8">
    <location>
        <begin position="91"/>
        <end position="111"/>
    </location>
</feature>
<dbReference type="PANTHER" id="PTHR38686">
    <property type="entry name" value="APOLIPOPROTEIN N-ACYLTRANSFERASE"/>
    <property type="match status" value="1"/>
</dbReference>
<feature type="transmembrane region" description="Helical" evidence="8">
    <location>
        <begin position="161"/>
        <end position="184"/>
    </location>
</feature>
<dbReference type="PROSITE" id="PS50263">
    <property type="entry name" value="CN_HYDROLASE"/>
    <property type="match status" value="1"/>
</dbReference>
<dbReference type="Gene3D" id="3.60.110.10">
    <property type="entry name" value="Carbon-nitrogen hydrolase"/>
    <property type="match status" value="1"/>
</dbReference>
<protein>
    <recommendedName>
        <fullName evidence="8">Apolipoprotein N-acyltransferase</fullName>
        <shortName evidence="8">ALP N-acyltransferase</shortName>
        <ecNumber evidence="8">2.3.1.269</ecNumber>
    </recommendedName>
</protein>
<accession>A0ABP8J3K8</accession>
<evidence type="ECO:0000313" key="10">
    <source>
        <dbReference type="EMBL" id="GAA4384393.1"/>
    </source>
</evidence>
<dbReference type="EC" id="2.3.1.269" evidence="8"/>
<dbReference type="HAMAP" id="MF_01148">
    <property type="entry name" value="Lnt"/>
    <property type="match status" value="1"/>
</dbReference>
<feature type="transmembrane region" description="Helical" evidence="8">
    <location>
        <begin position="67"/>
        <end position="85"/>
    </location>
</feature>
<dbReference type="InterPro" id="IPR004563">
    <property type="entry name" value="Apolipo_AcylTrfase"/>
</dbReference>
<keyword evidence="11" id="KW-1185">Reference proteome</keyword>
<dbReference type="Pfam" id="PF20154">
    <property type="entry name" value="LNT_N"/>
    <property type="match status" value="1"/>
</dbReference>
<reference evidence="11" key="1">
    <citation type="journal article" date="2019" name="Int. J. Syst. Evol. Microbiol.">
        <title>The Global Catalogue of Microorganisms (GCM) 10K type strain sequencing project: providing services to taxonomists for standard genome sequencing and annotation.</title>
        <authorList>
            <consortium name="The Broad Institute Genomics Platform"/>
            <consortium name="The Broad Institute Genome Sequencing Center for Infectious Disease"/>
            <person name="Wu L."/>
            <person name="Ma J."/>
        </authorList>
    </citation>
    <scope>NUCLEOTIDE SEQUENCE [LARGE SCALE GENOMIC DNA]</scope>
    <source>
        <strain evidence="11">JCM 17688</strain>
    </source>
</reference>
<keyword evidence="2 8" id="KW-1003">Cell membrane</keyword>
<proteinExistence type="inferred from homology"/>
<keyword evidence="7 8" id="KW-0012">Acyltransferase</keyword>
<comment type="similarity">
    <text evidence="8">Belongs to the CN hydrolase family. Apolipoprotein N-acyltransferase subfamily.</text>
</comment>
<evidence type="ECO:0000259" key="9">
    <source>
        <dbReference type="PROSITE" id="PS50263"/>
    </source>
</evidence>
<keyword evidence="5 8" id="KW-1133">Transmembrane helix</keyword>
<evidence type="ECO:0000256" key="8">
    <source>
        <dbReference type="HAMAP-Rule" id="MF_01148"/>
    </source>
</evidence>
<feature type="transmembrane region" description="Helical" evidence="8">
    <location>
        <begin position="123"/>
        <end position="141"/>
    </location>
</feature>
<dbReference type="PANTHER" id="PTHR38686:SF1">
    <property type="entry name" value="APOLIPOPROTEIN N-ACYLTRANSFERASE"/>
    <property type="match status" value="1"/>
</dbReference>
<name>A0ABP8J3K8_9ACTN</name>
<evidence type="ECO:0000256" key="3">
    <source>
        <dbReference type="ARBA" id="ARBA00022679"/>
    </source>
</evidence>